<protein>
    <submittedName>
        <fullName evidence="2">Uncharacterized protein</fullName>
    </submittedName>
</protein>
<dbReference type="Proteomes" id="UP001218188">
    <property type="component" value="Unassembled WGS sequence"/>
</dbReference>
<comment type="caution">
    <text evidence="2">The sequence shown here is derived from an EMBL/GenBank/DDBJ whole genome shotgun (WGS) entry which is preliminary data.</text>
</comment>
<gene>
    <name evidence="2" type="ORF">C8F04DRAFT_1289414</name>
</gene>
<proteinExistence type="predicted"/>
<evidence type="ECO:0000256" key="1">
    <source>
        <dbReference type="SAM" id="MobiDB-lite"/>
    </source>
</evidence>
<feature type="region of interest" description="Disordered" evidence="1">
    <location>
        <begin position="98"/>
        <end position="118"/>
    </location>
</feature>
<name>A0AAD6SK15_9AGAR</name>
<reference evidence="2" key="1">
    <citation type="submission" date="2023-03" db="EMBL/GenBank/DDBJ databases">
        <title>Massive genome expansion in bonnet fungi (Mycena s.s.) driven by repeated elements and novel gene families across ecological guilds.</title>
        <authorList>
            <consortium name="Lawrence Berkeley National Laboratory"/>
            <person name="Harder C.B."/>
            <person name="Miyauchi S."/>
            <person name="Viragh M."/>
            <person name="Kuo A."/>
            <person name="Thoen E."/>
            <person name="Andreopoulos B."/>
            <person name="Lu D."/>
            <person name="Skrede I."/>
            <person name="Drula E."/>
            <person name="Henrissat B."/>
            <person name="Morin E."/>
            <person name="Kohler A."/>
            <person name="Barry K."/>
            <person name="LaButti K."/>
            <person name="Morin E."/>
            <person name="Salamov A."/>
            <person name="Lipzen A."/>
            <person name="Mereny Z."/>
            <person name="Hegedus B."/>
            <person name="Baldrian P."/>
            <person name="Stursova M."/>
            <person name="Weitz H."/>
            <person name="Taylor A."/>
            <person name="Grigoriev I.V."/>
            <person name="Nagy L.G."/>
            <person name="Martin F."/>
            <person name="Kauserud H."/>
        </authorList>
    </citation>
    <scope>NUCLEOTIDE SEQUENCE</scope>
    <source>
        <strain evidence="2">CBHHK200</strain>
    </source>
</reference>
<organism evidence="2 3">
    <name type="scientific">Mycena alexandri</name>
    <dbReference type="NCBI Taxonomy" id="1745969"/>
    <lineage>
        <taxon>Eukaryota</taxon>
        <taxon>Fungi</taxon>
        <taxon>Dikarya</taxon>
        <taxon>Basidiomycota</taxon>
        <taxon>Agaricomycotina</taxon>
        <taxon>Agaricomycetes</taxon>
        <taxon>Agaricomycetidae</taxon>
        <taxon>Agaricales</taxon>
        <taxon>Marasmiineae</taxon>
        <taxon>Mycenaceae</taxon>
        <taxon>Mycena</taxon>
    </lineage>
</organism>
<dbReference type="AlphaFoldDB" id="A0AAD6SK15"/>
<evidence type="ECO:0000313" key="2">
    <source>
        <dbReference type="EMBL" id="KAJ7028949.1"/>
    </source>
</evidence>
<keyword evidence="3" id="KW-1185">Reference proteome</keyword>
<feature type="compositionally biased region" description="Pro residues" evidence="1">
    <location>
        <begin position="101"/>
        <end position="115"/>
    </location>
</feature>
<sequence>MNQYYISLFFPSAHRPLRMSGLPDVLKIPDGPEKLSIPAGDLPVSALIKLELPPQRTSSIFTRPTKRRSLKAVHQLRRVVDTTSTEATALPAALRRLHHLSPPPSSPPTPSPAPLPSRTQSGRVFVEFYQATTFSILTPFAAAVCAESDNQQDMEPEDSEPQGWPLVDANRRLFAMLAEAPLTAHPHWLHVDPVDGMLVLICVHQLPLSQSQPLVDANGHIFAPTPLPSPTDSITETDLEPLVDANGRLFAMLAEDPLTAHPHWLHVDPVDGIQSRPLVNANRHIFAGSPVDIIPPPTPLLSPTHSTCLLCRQRLHG</sequence>
<dbReference type="EMBL" id="JARJCM010000107">
    <property type="protein sequence ID" value="KAJ7028949.1"/>
    <property type="molecule type" value="Genomic_DNA"/>
</dbReference>
<accession>A0AAD6SK15</accession>
<evidence type="ECO:0000313" key="3">
    <source>
        <dbReference type="Proteomes" id="UP001218188"/>
    </source>
</evidence>